<dbReference type="AlphaFoldDB" id="A0A811MDT3"/>
<feature type="compositionally biased region" description="Low complexity" evidence="1">
    <location>
        <begin position="1"/>
        <end position="30"/>
    </location>
</feature>
<sequence>MAGVLPSPSSSCGRGPRAGAMAGVLPSPSSSHDRDPRAGAMAGVTSGKEKELAIPSLAAALPVAVTPTAIPYRARRQVLAAGPISYRAASISYRCRGGG</sequence>
<keyword evidence="3" id="KW-1185">Reference proteome</keyword>
<gene>
    <name evidence="2" type="ORF">NCGR_LOCUS1483</name>
</gene>
<evidence type="ECO:0000313" key="3">
    <source>
        <dbReference type="Proteomes" id="UP000604825"/>
    </source>
</evidence>
<accession>A0A811MDT3</accession>
<proteinExistence type="predicted"/>
<name>A0A811MDT3_9POAL</name>
<feature type="region of interest" description="Disordered" evidence="1">
    <location>
        <begin position="1"/>
        <end position="46"/>
    </location>
</feature>
<dbReference type="EMBL" id="CAJGYO010000001">
    <property type="protein sequence ID" value="CAD6203271.1"/>
    <property type="molecule type" value="Genomic_DNA"/>
</dbReference>
<evidence type="ECO:0000313" key="2">
    <source>
        <dbReference type="EMBL" id="CAD6203271.1"/>
    </source>
</evidence>
<evidence type="ECO:0000256" key="1">
    <source>
        <dbReference type="SAM" id="MobiDB-lite"/>
    </source>
</evidence>
<comment type="caution">
    <text evidence="2">The sequence shown here is derived from an EMBL/GenBank/DDBJ whole genome shotgun (WGS) entry which is preliminary data.</text>
</comment>
<dbReference type="Proteomes" id="UP000604825">
    <property type="component" value="Unassembled WGS sequence"/>
</dbReference>
<reference evidence="2" key="1">
    <citation type="submission" date="2020-10" db="EMBL/GenBank/DDBJ databases">
        <authorList>
            <person name="Han B."/>
            <person name="Lu T."/>
            <person name="Zhao Q."/>
            <person name="Huang X."/>
            <person name="Zhao Y."/>
        </authorList>
    </citation>
    <scope>NUCLEOTIDE SEQUENCE</scope>
</reference>
<protein>
    <submittedName>
        <fullName evidence="2">Uncharacterized protein</fullName>
    </submittedName>
</protein>
<organism evidence="2 3">
    <name type="scientific">Miscanthus lutarioriparius</name>
    <dbReference type="NCBI Taxonomy" id="422564"/>
    <lineage>
        <taxon>Eukaryota</taxon>
        <taxon>Viridiplantae</taxon>
        <taxon>Streptophyta</taxon>
        <taxon>Embryophyta</taxon>
        <taxon>Tracheophyta</taxon>
        <taxon>Spermatophyta</taxon>
        <taxon>Magnoliopsida</taxon>
        <taxon>Liliopsida</taxon>
        <taxon>Poales</taxon>
        <taxon>Poaceae</taxon>
        <taxon>PACMAD clade</taxon>
        <taxon>Panicoideae</taxon>
        <taxon>Andropogonodae</taxon>
        <taxon>Andropogoneae</taxon>
        <taxon>Saccharinae</taxon>
        <taxon>Miscanthus</taxon>
    </lineage>
</organism>